<evidence type="ECO:0000256" key="1">
    <source>
        <dbReference type="ARBA" id="ARBA00022553"/>
    </source>
</evidence>
<organism evidence="4 5">
    <name type="scientific">Fulvivirga kasyanovii</name>
    <dbReference type="NCBI Taxonomy" id="396812"/>
    <lineage>
        <taxon>Bacteria</taxon>
        <taxon>Pseudomonadati</taxon>
        <taxon>Bacteroidota</taxon>
        <taxon>Cytophagia</taxon>
        <taxon>Cytophagales</taxon>
        <taxon>Fulvivirgaceae</taxon>
        <taxon>Fulvivirga</taxon>
    </lineage>
</organism>
<keyword evidence="1" id="KW-0597">Phosphoprotein</keyword>
<keyword evidence="5" id="KW-1185">Reference proteome</keyword>
<evidence type="ECO:0000313" key="5">
    <source>
        <dbReference type="Proteomes" id="UP000798808"/>
    </source>
</evidence>
<dbReference type="SMART" id="SM00448">
    <property type="entry name" value="REC"/>
    <property type="match status" value="1"/>
</dbReference>
<dbReference type="RefSeq" id="WP_155170552.1">
    <property type="nucleotide sequence ID" value="NZ_BAAAFL010000012.1"/>
</dbReference>
<comment type="caution">
    <text evidence="4">The sequence shown here is derived from an EMBL/GenBank/DDBJ whole genome shotgun (WGS) entry which is preliminary data.</text>
</comment>
<dbReference type="Proteomes" id="UP000798808">
    <property type="component" value="Unassembled WGS sequence"/>
</dbReference>
<dbReference type="EMBL" id="SMLW01000423">
    <property type="protein sequence ID" value="MTI24509.1"/>
    <property type="molecule type" value="Genomic_DNA"/>
</dbReference>
<dbReference type="PANTHER" id="PTHR44591">
    <property type="entry name" value="STRESS RESPONSE REGULATOR PROTEIN 1"/>
    <property type="match status" value="1"/>
</dbReference>
<dbReference type="PROSITE" id="PS50110">
    <property type="entry name" value="RESPONSE_REGULATORY"/>
    <property type="match status" value="1"/>
</dbReference>
<sequence>MKKNILIIHKDDQARREMHDILSPFDFNLTYADDGLHGLYAAKSGKPDLIISEVNIAILNGLEMCKMIRREREIKQMPMIFLHEELKLEYISTAKHIHASAFLIKPYLNNSLIYAIKKALKEEDLHITKSRQPMRYEDCKVPVLTKIQYA</sequence>
<protein>
    <submittedName>
        <fullName evidence="4">Response regulator</fullName>
    </submittedName>
</protein>
<name>A0ABW9RK95_9BACT</name>
<feature type="domain" description="Response regulatory" evidence="3">
    <location>
        <begin position="4"/>
        <end position="120"/>
    </location>
</feature>
<dbReference type="InterPro" id="IPR050595">
    <property type="entry name" value="Bact_response_regulator"/>
</dbReference>
<dbReference type="InterPro" id="IPR011006">
    <property type="entry name" value="CheY-like_superfamily"/>
</dbReference>
<dbReference type="Gene3D" id="3.40.50.2300">
    <property type="match status" value="1"/>
</dbReference>
<accession>A0ABW9RK95</accession>
<dbReference type="PANTHER" id="PTHR44591:SF23">
    <property type="entry name" value="CHEY SUBFAMILY"/>
    <property type="match status" value="1"/>
</dbReference>
<comment type="caution">
    <text evidence="2">Lacks conserved residue(s) required for the propagation of feature annotation.</text>
</comment>
<evidence type="ECO:0000313" key="4">
    <source>
        <dbReference type="EMBL" id="MTI24509.1"/>
    </source>
</evidence>
<dbReference type="InterPro" id="IPR001789">
    <property type="entry name" value="Sig_transdc_resp-reg_receiver"/>
</dbReference>
<gene>
    <name evidence="4" type="ORF">E1163_06070</name>
</gene>
<evidence type="ECO:0000256" key="2">
    <source>
        <dbReference type="PROSITE-ProRule" id="PRU00169"/>
    </source>
</evidence>
<reference evidence="4 5" key="1">
    <citation type="submission" date="2019-02" db="EMBL/GenBank/DDBJ databases">
        <authorList>
            <person name="Goldberg S.R."/>
            <person name="Haltli B.A."/>
            <person name="Correa H."/>
            <person name="Russell K.G."/>
        </authorList>
    </citation>
    <scope>NUCLEOTIDE SEQUENCE [LARGE SCALE GENOMIC DNA]</scope>
    <source>
        <strain evidence="4 5">JCM 16186</strain>
    </source>
</reference>
<evidence type="ECO:0000259" key="3">
    <source>
        <dbReference type="PROSITE" id="PS50110"/>
    </source>
</evidence>
<proteinExistence type="predicted"/>
<dbReference type="Pfam" id="PF00072">
    <property type="entry name" value="Response_reg"/>
    <property type="match status" value="1"/>
</dbReference>
<dbReference type="SUPFAM" id="SSF52172">
    <property type="entry name" value="CheY-like"/>
    <property type="match status" value="1"/>
</dbReference>